<dbReference type="Proteomes" id="UP000291236">
    <property type="component" value="Chromosome"/>
</dbReference>
<dbReference type="PROSITE" id="PS50851">
    <property type="entry name" value="CHEW"/>
    <property type="match status" value="1"/>
</dbReference>
<dbReference type="GO" id="GO:0006935">
    <property type="term" value="P:chemotaxis"/>
    <property type="evidence" value="ECO:0007669"/>
    <property type="project" value="InterPro"/>
</dbReference>
<dbReference type="PANTHER" id="PTHR22617:SF23">
    <property type="entry name" value="CHEMOTAXIS PROTEIN CHEW"/>
    <property type="match status" value="1"/>
</dbReference>
<sequence>MLNDNHMNESHINETDTEGSIDNRYLCFSLGHERFAIPLLQVREVIGVPEFTRIPYAPKYFCGIMNLRGKVISVIDLREKLNIQSRGKEENCVIVCNLDHILMGALVDSIDFVANIKKEEILEKPETQTTVRTDFIKGLYNYKHELIVFLHLAKTLSIEDILQIQKSNGTEQI</sequence>
<dbReference type="EMBL" id="AP019368">
    <property type="protein sequence ID" value="BBH54312.1"/>
    <property type="molecule type" value="Genomic_DNA"/>
</dbReference>
<dbReference type="Gene3D" id="2.40.50.180">
    <property type="entry name" value="CheA-289, Domain 4"/>
    <property type="match status" value="1"/>
</dbReference>
<dbReference type="KEGG" id="sbf:JCM31447_27760"/>
<evidence type="ECO:0000313" key="2">
    <source>
        <dbReference type="EMBL" id="BBH54312.1"/>
    </source>
</evidence>
<feature type="domain" description="CheW-like" evidence="1">
    <location>
        <begin position="22"/>
        <end position="161"/>
    </location>
</feature>
<dbReference type="Pfam" id="PF01584">
    <property type="entry name" value="CheW"/>
    <property type="match status" value="1"/>
</dbReference>
<dbReference type="Gene3D" id="2.30.30.40">
    <property type="entry name" value="SH3 Domains"/>
    <property type="match status" value="1"/>
</dbReference>
<accession>A0A4P2VZK7</accession>
<name>A0A4P2VZK7_FLUSA</name>
<protein>
    <submittedName>
        <fullName evidence="2">Chemotaxis protein CheW</fullName>
    </submittedName>
</protein>
<evidence type="ECO:0000259" key="1">
    <source>
        <dbReference type="PROSITE" id="PS50851"/>
    </source>
</evidence>
<keyword evidence="3" id="KW-1185">Reference proteome</keyword>
<dbReference type="RefSeq" id="WP_130611831.1">
    <property type="nucleotide sequence ID" value="NZ_AP019368.1"/>
</dbReference>
<proteinExistence type="predicted"/>
<dbReference type="OrthoDB" id="5296502at2"/>
<gene>
    <name evidence="2" type="ORF">JCM31447_27760</name>
</gene>
<evidence type="ECO:0000313" key="3">
    <source>
        <dbReference type="Proteomes" id="UP000291236"/>
    </source>
</evidence>
<reference evidence="2 3" key="1">
    <citation type="submission" date="2018-12" db="EMBL/GenBank/DDBJ databases">
        <title>Rubrispira sanarue gen. nov., sp., nov., a member of the order Silvanigrellales, isolated from a brackish lake in Hamamatsu Japan.</title>
        <authorList>
            <person name="Maejima Y."/>
            <person name="Iino T."/>
            <person name="Muraguchi Y."/>
            <person name="Fukuda K."/>
            <person name="Nojiri H."/>
            <person name="Ohkuma M."/>
            <person name="Moriuchi R."/>
            <person name="Dohra H."/>
            <person name="Kimbara K."/>
            <person name="Shintani M."/>
        </authorList>
    </citation>
    <scope>NUCLEOTIDE SEQUENCE [LARGE SCALE GENOMIC DNA]</scope>
    <source>
        <strain evidence="2 3">RF1110005</strain>
    </source>
</reference>
<organism evidence="2 3">
    <name type="scientific">Fluviispira sanaruensis</name>
    <dbReference type="NCBI Taxonomy" id="2493639"/>
    <lineage>
        <taxon>Bacteria</taxon>
        <taxon>Pseudomonadati</taxon>
        <taxon>Bdellovibrionota</taxon>
        <taxon>Oligoflexia</taxon>
        <taxon>Silvanigrellales</taxon>
        <taxon>Silvanigrellaceae</taxon>
        <taxon>Fluviispira</taxon>
    </lineage>
</organism>
<dbReference type="GO" id="GO:0007165">
    <property type="term" value="P:signal transduction"/>
    <property type="evidence" value="ECO:0007669"/>
    <property type="project" value="InterPro"/>
</dbReference>
<dbReference type="GO" id="GO:0005829">
    <property type="term" value="C:cytosol"/>
    <property type="evidence" value="ECO:0007669"/>
    <property type="project" value="TreeGrafter"/>
</dbReference>
<dbReference type="SMART" id="SM00260">
    <property type="entry name" value="CheW"/>
    <property type="match status" value="1"/>
</dbReference>
<dbReference type="PANTHER" id="PTHR22617">
    <property type="entry name" value="CHEMOTAXIS SENSOR HISTIDINE KINASE-RELATED"/>
    <property type="match status" value="1"/>
</dbReference>
<dbReference type="AlphaFoldDB" id="A0A4P2VZK7"/>
<dbReference type="InterPro" id="IPR036061">
    <property type="entry name" value="CheW-like_dom_sf"/>
</dbReference>
<dbReference type="InterPro" id="IPR039315">
    <property type="entry name" value="CheW"/>
</dbReference>
<dbReference type="InterPro" id="IPR002545">
    <property type="entry name" value="CheW-lke_dom"/>
</dbReference>
<dbReference type="SUPFAM" id="SSF50341">
    <property type="entry name" value="CheW-like"/>
    <property type="match status" value="1"/>
</dbReference>